<dbReference type="PANTHER" id="PTHR44858:SF1">
    <property type="entry name" value="UDP-N-ACETYLGLUCOSAMINE--PEPTIDE N-ACETYLGLUCOSAMINYLTRANSFERASE SPINDLY-RELATED"/>
    <property type="match status" value="1"/>
</dbReference>
<dbReference type="PANTHER" id="PTHR44858">
    <property type="entry name" value="TETRATRICOPEPTIDE REPEAT PROTEIN 6"/>
    <property type="match status" value="1"/>
</dbReference>
<reference evidence="4 5" key="1">
    <citation type="submission" date="2016-12" db="EMBL/GenBank/DDBJ databases">
        <title>The whole genome sequencing and assembly of Bacillus cohnii DSM 6307T strain.</title>
        <authorList>
            <person name="Lee Y.-J."/>
            <person name="Yi H."/>
            <person name="Bahn Y.-S."/>
            <person name="Kim J.F."/>
            <person name="Lee D.-W."/>
        </authorList>
    </citation>
    <scope>NUCLEOTIDE SEQUENCE [LARGE SCALE GENOMIC DNA]</scope>
    <source>
        <strain evidence="4 5">DSM 6307</strain>
    </source>
</reference>
<dbReference type="PROSITE" id="PS50005">
    <property type="entry name" value="TPR"/>
    <property type="match status" value="4"/>
</dbReference>
<proteinExistence type="predicted"/>
<organism evidence="4 5">
    <name type="scientific">Sutcliffiella cohnii</name>
    <dbReference type="NCBI Taxonomy" id="33932"/>
    <lineage>
        <taxon>Bacteria</taxon>
        <taxon>Bacillati</taxon>
        <taxon>Bacillota</taxon>
        <taxon>Bacilli</taxon>
        <taxon>Bacillales</taxon>
        <taxon>Bacillaceae</taxon>
        <taxon>Sutcliffiella</taxon>
    </lineage>
</organism>
<dbReference type="KEGG" id="bcoh:BC6307_16020"/>
<sequence length="218" mass="24885">MKDNNAIGIQYLQDGKYELAIKAFTEEIENNPTNAVAYVNFGNVLNAVGEKEKAMNFYKKALQLDEKMAAAYYALGNNYFELEDWQHAKEMFEAAMKNGLQNDGDTLFMLGMTLLKFDQPKLALPYFQRAVELKPTDMEARFQYGLCLAQQGLLEEAIEQLEEVVKHDDQHADAFYNLGVAYAYTENKEKSLEMLDKAIEVQHDHILAAHAKKIILEN</sequence>
<feature type="repeat" description="TPR" evidence="3">
    <location>
        <begin position="69"/>
        <end position="102"/>
    </location>
</feature>
<evidence type="ECO:0000256" key="3">
    <source>
        <dbReference type="PROSITE-ProRule" id="PRU00339"/>
    </source>
</evidence>
<dbReference type="SUPFAM" id="SSF81901">
    <property type="entry name" value="HCP-like"/>
    <property type="match status" value="1"/>
</dbReference>
<evidence type="ECO:0000313" key="4">
    <source>
        <dbReference type="EMBL" id="AST94382.1"/>
    </source>
</evidence>
<gene>
    <name evidence="4" type="ORF">BC6307_16020</name>
</gene>
<dbReference type="AlphaFoldDB" id="A0A223KY29"/>
<dbReference type="Proteomes" id="UP000215224">
    <property type="component" value="Chromosome"/>
</dbReference>
<keyword evidence="2 3" id="KW-0802">TPR repeat</keyword>
<feature type="repeat" description="TPR" evidence="3">
    <location>
        <begin position="172"/>
        <end position="205"/>
    </location>
</feature>
<evidence type="ECO:0000256" key="2">
    <source>
        <dbReference type="ARBA" id="ARBA00022803"/>
    </source>
</evidence>
<protein>
    <submittedName>
        <fullName evidence="4">Uncharacterized protein</fullName>
    </submittedName>
</protein>
<dbReference type="PROSITE" id="PS50293">
    <property type="entry name" value="TPR_REGION"/>
    <property type="match status" value="1"/>
</dbReference>
<feature type="repeat" description="TPR" evidence="3">
    <location>
        <begin position="35"/>
        <end position="68"/>
    </location>
</feature>
<accession>A0A223KY29</accession>
<dbReference type="Gene3D" id="1.25.40.10">
    <property type="entry name" value="Tetratricopeptide repeat domain"/>
    <property type="match status" value="1"/>
</dbReference>
<name>A0A223KY29_9BACI</name>
<dbReference type="SMART" id="SM00028">
    <property type="entry name" value="TPR"/>
    <property type="match status" value="6"/>
</dbReference>
<dbReference type="EMBL" id="CP018866">
    <property type="protein sequence ID" value="AST94382.1"/>
    <property type="molecule type" value="Genomic_DNA"/>
</dbReference>
<keyword evidence="5" id="KW-1185">Reference proteome</keyword>
<dbReference type="Pfam" id="PF13181">
    <property type="entry name" value="TPR_8"/>
    <property type="match status" value="1"/>
</dbReference>
<dbReference type="InterPro" id="IPR050498">
    <property type="entry name" value="Ycf3"/>
</dbReference>
<dbReference type="STRING" id="1314751.GCA_001591425_01797"/>
<dbReference type="Pfam" id="PF13432">
    <property type="entry name" value="TPR_16"/>
    <property type="match status" value="1"/>
</dbReference>
<dbReference type="Pfam" id="PF13414">
    <property type="entry name" value="TPR_11"/>
    <property type="match status" value="1"/>
</dbReference>
<feature type="repeat" description="TPR" evidence="3">
    <location>
        <begin position="104"/>
        <end position="137"/>
    </location>
</feature>
<dbReference type="InterPro" id="IPR019734">
    <property type="entry name" value="TPR_rpt"/>
</dbReference>
<evidence type="ECO:0000256" key="1">
    <source>
        <dbReference type="ARBA" id="ARBA00022737"/>
    </source>
</evidence>
<dbReference type="InterPro" id="IPR011990">
    <property type="entry name" value="TPR-like_helical_dom_sf"/>
</dbReference>
<evidence type="ECO:0000313" key="5">
    <source>
        <dbReference type="Proteomes" id="UP000215224"/>
    </source>
</evidence>
<dbReference type="RefSeq" id="WP_066414895.1">
    <property type="nucleotide sequence ID" value="NZ_CP018866.1"/>
</dbReference>
<keyword evidence="1" id="KW-0677">Repeat</keyword>